<dbReference type="PANTHER" id="PTHR10584">
    <property type="entry name" value="SUGAR KINASE"/>
    <property type="match status" value="1"/>
</dbReference>
<dbReference type="Pfam" id="PF00294">
    <property type="entry name" value="PfkB"/>
    <property type="match status" value="1"/>
</dbReference>
<dbReference type="Proteomes" id="UP001596157">
    <property type="component" value="Unassembled WGS sequence"/>
</dbReference>
<evidence type="ECO:0000256" key="1">
    <source>
        <dbReference type="ARBA" id="ARBA00010688"/>
    </source>
</evidence>
<evidence type="ECO:0000259" key="5">
    <source>
        <dbReference type="Pfam" id="PF00294"/>
    </source>
</evidence>
<dbReference type="InterPro" id="IPR002173">
    <property type="entry name" value="Carboh/pur_kinase_PfkB_CS"/>
</dbReference>
<dbReference type="PANTHER" id="PTHR10584:SF167">
    <property type="entry name" value="PFKB DOMAIN PROTEIN"/>
    <property type="match status" value="1"/>
</dbReference>
<dbReference type="EC" id="2.7.1.-" evidence="6"/>
<feature type="domain" description="Carbohydrate kinase PfkB" evidence="5">
    <location>
        <begin position="11"/>
        <end position="292"/>
    </location>
</feature>
<comment type="caution">
    <text evidence="6">The sequence shown here is derived from an EMBL/GenBank/DDBJ whole genome shotgun (WGS) entry which is preliminary data.</text>
</comment>
<proteinExistence type="inferred from homology"/>
<name>A0ABW0EK41_9PSEU</name>
<dbReference type="PRINTS" id="PR00990">
    <property type="entry name" value="RIBOKINASE"/>
</dbReference>
<protein>
    <submittedName>
        <fullName evidence="6">Carbohydrate kinase family protein</fullName>
        <ecNumber evidence="6">2.7.1.-</ecNumber>
    </submittedName>
</protein>
<dbReference type="RefSeq" id="WP_378247033.1">
    <property type="nucleotide sequence ID" value="NZ_JBHSKF010000004.1"/>
</dbReference>
<dbReference type="InterPro" id="IPR011611">
    <property type="entry name" value="PfkB_dom"/>
</dbReference>
<keyword evidence="3 4" id="KW-0418">Kinase</keyword>
<sequence length="295" mass="29021">MGGFPPGAAPRVVVVGDTALDVVARPDGPVRHGQDTRAAIALTPGGAGANTAAWLAHLGVEVTLVARVGADAAAAQVRAELGARGVRCAFTEDPAAATGCVVVLVDPEGQRSMLPARGANARLSPADLSPDVLPGAAHLHLSGYVLLDASSRPAGLHALAAARAAGLTTSVDPQAAALIEDPAAFLEWVRGVDLLLPNADELAAIGDPADLLGSVRAVAVTAGAEGARWIDAGGEVRVPAAAAECVDTTGAGDAFDAGVLGAWLSGADPESALLAGVAAGAEAVSRVGAQPLSPR</sequence>
<evidence type="ECO:0000256" key="3">
    <source>
        <dbReference type="ARBA" id="ARBA00022777"/>
    </source>
</evidence>
<dbReference type="InterPro" id="IPR029056">
    <property type="entry name" value="Ribokinase-like"/>
</dbReference>
<comment type="similarity">
    <text evidence="1 4">Belongs to the carbohydrate kinase PfkB family.</text>
</comment>
<evidence type="ECO:0000256" key="2">
    <source>
        <dbReference type="ARBA" id="ARBA00022679"/>
    </source>
</evidence>
<organism evidence="6 7">
    <name type="scientific">Actinokineospora guangxiensis</name>
    <dbReference type="NCBI Taxonomy" id="1490288"/>
    <lineage>
        <taxon>Bacteria</taxon>
        <taxon>Bacillati</taxon>
        <taxon>Actinomycetota</taxon>
        <taxon>Actinomycetes</taxon>
        <taxon>Pseudonocardiales</taxon>
        <taxon>Pseudonocardiaceae</taxon>
        <taxon>Actinokineospora</taxon>
    </lineage>
</organism>
<reference evidence="7" key="1">
    <citation type="journal article" date="2019" name="Int. J. Syst. Evol. Microbiol.">
        <title>The Global Catalogue of Microorganisms (GCM) 10K type strain sequencing project: providing services to taxonomists for standard genome sequencing and annotation.</title>
        <authorList>
            <consortium name="The Broad Institute Genomics Platform"/>
            <consortium name="The Broad Institute Genome Sequencing Center for Infectious Disease"/>
            <person name="Wu L."/>
            <person name="Ma J."/>
        </authorList>
    </citation>
    <scope>NUCLEOTIDE SEQUENCE [LARGE SCALE GENOMIC DNA]</scope>
    <source>
        <strain evidence="7">CCUG 59778</strain>
    </source>
</reference>
<keyword evidence="2 4" id="KW-0808">Transferase</keyword>
<accession>A0ABW0EK41</accession>
<dbReference type="GO" id="GO:0016301">
    <property type="term" value="F:kinase activity"/>
    <property type="evidence" value="ECO:0007669"/>
    <property type="project" value="UniProtKB-KW"/>
</dbReference>
<evidence type="ECO:0000313" key="6">
    <source>
        <dbReference type="EMBL" id="MFC5287769.1"/>
    </source>
</evidence>
<evidence type="ECO:0000256" key="4">
    <source>
        <dbReference type="RuleBase" id="RU003704"/>
    </source>
</evidence>
<dbReference type="Gene3D" id="3.40.1190.20">
    <property type="match status" value="1"/>
</dbReference>
<evidence type="ECO:0000313" key="7">
    <source>
        <dbReference type="Proteomes" id="UP001596157"/>
    </source>
</evidence>
<dbReference type="SUPFAM" id="SSF53613">
    <property type="entry name" value="Ribokinase-like"/>
    <property type="match status" value="1"/>
</dbReference>
<dbReference type="PROSITE" id="PS00584">
    <property type="entry name" value="PFKB_KINASES_2"/>
    <property type="match status" value="1"/>
</dbReference>
<dbReference type="PROSITE" id="PS00583">
    <property type="entry name" value="PFKB_KINASES_1"/>
    <property type="match status" value="1"/>
</dbReference>
<dbReference type="InterPro" id="IPR002139">
    <property type="entry name" value="Ribo/fructo_kinase"/>
</dbReference>
<keyword evidence="7" id="KW-1185">Reference proteome</keyword>
<gene>
    <name evidence="6" type="ORF">ACFPM7_11970</name>
</gene>
<dbReference type="EMBL" id="JBHSKF010000004">
    <property type="protein sequence ID" value="MFC5287769.1"/>
    <property type="molecule type" value="Genomic_DNA"/>
</dbReference>